<accession>A0ABS2L0E4</accession>
<reference evidence="4 5" key="1">
    <citation type="submission" date="2021-01" db="EMBL/GenBank/DDBJ databases">
        <title>Sequencing the genomes of 1000 actinobacteria strains.</title>
        <authorList>
            <person name="Klenk H.-P."/>
        </authorList>
    </citation>
    <scope>NUCLEOTIDE SEQUENCE [LARGE SCALE GENOMIC DNA]</scope>
    <source>
        <strain evidence="4 5">DSM 13057</strain>
    </source>
</reference>
<organism evidence="4 5">
    <name type="scientific">Subtercola frigoramans</name>
    <dbReference type="NCBI Taxonomy" id="120298"/>
    <lineage>
        <taxon>Bacteria</taxon>
        <taxon>Bacillati</taxon>
        <taxon>Actinomycetota</taxon>
        <taxon>Actinomycetes</taxon>
        <taxon>Micrococcales</taxon>
        <taxon>Microbacteriaceae</taxon>
        <taxon>Subtercola</taxon>
    </lineage>
</organism>
<dbReference type="PROSITE" id="PS51354">
    <property type="entry name" value="GLUTAREDOXIN_2"/>
    <property type="match status" value="1"/>
</dbReference>
<dbReference type="Proteomes" id="UP000776164">
    <property type="component" value="Unassembled WGS sequence"/>
</dbReference>
<dbReference type="CDD" id="cd02976">
    <property type="entry name" value="NrdH"/>
    <property type="match status" value="1"/>
</dbReference>
<dbReference type="InterPro" id="IPR002109">
    <property type="entry name" value="Glutaredoxin"/>
</dbReference>
<dbReference type="InterPro" id="IPR011909">
    <property type="entry name" value="GlrX_NrdH"/>
</dbReference>
<evidence type="ECO:0000259" key="3">
    <source>
        <dbReference type="Pfam" id="PF00462"/>
    </source>
</evidence>
<dbReference type="Pfam" id="PF00462">
    <property type="entry name" value="Glutaredoxin"/>
    <property type="match status" value="1"/>
</dbReference>
<dbReference type="EMBL" id="JAFBBU010000001">
    <property type="protein sequence ID" value="MBM7470534.1"/>
    <property type="molecule type" value="Genomic_DNA"/>
</dbReference>
<dbReference type="RefSeq" id="WP_205106275.1">
    <property type="nucleotide sequence ID" value="NZ_BAAAHT010000001.1"/>
</dbReference>
<comment type="function">
    <text evidence="1">Electron transport system for the ribonucleotide reductase system NrdEF.</text>
</comment>
<gene>
    <name evidence="4" type="ORF">JOE66_000168</name>
</gene>
<sequence length="75" mass="8128">MTTVTLFSKPGCVQCTATKRALTDRSIDAEIIDITQDPAALEHVKGLGYLQVPVVETPTTTWVGFRPDLIATLVL</sequence>
<evidence type="ECO:0000256" key="2">
    <source>
        <dbReference type="ARBA" id="ARBA00017945"/>
    </source>
</evidence>
<comment type="caution">
    <text evidence="4">The sequence shown here is derived from an EMBL/GenBank/DDBJ whole genome shotgun (WGS) entry which is preliminary data.</text>
</comment>
<protein>
    <recommendedName>
        <fullName evidence="2">Glutaredoxin-like protein NrdH</fullName>
    </recommendedName>
</protein>
<name>A0ABS2L0E4_9MICO</name>
<dbReference type="InterPro" id="IPR036249">
    <property type="entry name" value="Thioredoxin-like_sf"/>
</dbReference>
<evidence type="ECO:0000313" key="5">
    <source>
        <dbReference type="Proteomes" id="UP000776164"/>
    </source>
</evidence>
<dbReference type="Gene3D" id="3.40.30.10">
    <property type="entry name" value="Glutaredoxin"/>
    <property type="match status" value="1"/>
</dbReference>
<keyword evidence="5" id="KW-1185">Reference proteome</keyword>
<evidence type="ECO:0000256" key="1">
    <source>
        <dbReference type="ARBA" id="ARBA00002292"/>
    </source>
</evidence>
<evidence type="ECO:0000313" key="4">
    <source>
        <dbReference type="EMBL" id="MBM7470534.1"/>
    </source>
</evidence>
<feature type="domain" description="Glutaredoxin" evidence="3">
    <location>
        <begin position="4"/>
        <end position="55"/>
    </location>
</feature>
<proteinExistence type="predicted"/>
<dbReference type="SUPFAM" id="SSF52833">
    <property type="entry name" value="Thioredoxin-like"/>
    <property type="match status" value="1"/>
</dbReference>
<dbReference type="NCBIfam" id="TIGR02194">
    <property type="entry name" value="GlrX_NrdH"/>
    <property type="match status" value="1"/>
</dbReference>